<feature type="domain" description="Carboxylesterase type B" evidence="2">
    <location>
        <begin position="67"/>
        <end position="622"/>
    </location>
</feature>
<name>A0A109DC85_9VIBR</name>
<comment type="caution">
    <text evidence="3">The sequence shown here is derived from an EMBL/GenBank/DDBJ whole genome shotgun (WGS) entry which is preliminary data.</text>
</comment>
<dbReference type="SUPFAM" id="SSF53474">
    <property type="entry name" value="alpha/beta-Hydrolases"/>
    <property type="match status" value="1"/>
</dbReference>
<dbReference type="PANTHER" id="PTHR11559">
    <property type="entry name" value="CARBOXYLESTERASE"/>
    <property type="match status" value="1"/>
</dbReference>
<keyword evidence="4" id="KW-1185">Reference proteome</keyword>
<dbReference type="InterPro" id="IPR002018">
    <property type="entry name" value="CarbesteraseB"/>
</dbReference>
<dbReference type="InterPro" id="IPR050309">
    <property type="entry name" value="Type-B_Carboxylest/Lipase"/>
</dbReference>
<reference evidence="3 4" key="1">
    <citation type="submission" date="2015-11" db="EMBL/GenBank/DDBJ databases">
        <title>Draft WGS of Vibrio toranzoniae.</title>
        <authorList>
            <person name="Lasa A."/>
            <person name="Romalde J.L."/>
        </authorList>
    </citation>
    <scope>NUCLEOTIDE SEQUENCE [LARGE SCALE GENOMIC DNA]</scope>
    <source>
        <strain evidence="3 4">Vb 10.8</strain>
    </source>
</reference>
<dbReference type="AlphaFoldDB" id="A0A109DC85"/>
<evidence type="ECO:0000313" key="4">
    <source>
        <dbReference type="Proteomes" id="UP000057389"/>
    </source>
</evidence>
<protein>
    <submittedName>
        <fullName evidence="3">Para-nitrobenzyl esterase</fullName>
    </submittedName>
</protein>
<dbReference type="GeneID" id="300180104"/>
<dbReference type="PROSITE" id="PS51257">
    <property type="entry name" value="PROKAR_LIPOPROTEIN"/>
    <property type="match status" value="1"/>
</dbReference>
<evidence type="ECO:0000256" key="1">
    <source>
        <dbReference type="SAM" id="SignalP"/>
    </source>
</evidence>
<evidence type="ECO:0000259" key="2">
    <source>
        <dbReference type="Pfam" id="PF00135"/>
    </source>
</evidence>
<dbReference type="RefSeq" id="WP_060466795.1">
    <property type="nucleotide sequence ID" value="NZ_AP025515.1"/>
</dbReference>
<dbReference type="OrthoDB" id="9775851at2"/>
<dbReference type="EMBL" id="LMXU01000001">
    <property type="protein sequence ID" value="KWU02685.1"/>
    <property type="molecule type" value="Genomic_DNA"/>
</dbReference>
<dbReference type="InterPro" id="IPR029058">
    <property type="entry name" value="AB_hydrolase_fold"/>
</dbReference>
<feature type="chain" id="PRO_5007133994" evidence="1">
    <location>
        <begin position="19"/>
        <end position="685"/>
    </location>
</feature>
<evidence type="ECO:0000313" key="3">
    <source>
        <dbReference type="EMBL" id="KWU02685.1"/>
    </source>
</evidence>
<proteinExistence type="predicted"/>
<dbReference type="Proteomes" id="UP000057389">
    <property type="component" value="Unassembled WGS sequence"/>
</dbReference>
<keyword evidence="1" id="KW-0732">Signal</keyword>
<sequence length="685" mass="74830">MKLNKRSILAVTISMLLAACGSDNSNTPSSPEAPAALVPAPAETFTAQIGDTNINATKQELLITSNTEDDKLASVEVFKGIRFAKAERFEHSNPVGLNKLINSEGIVEATSFGDACPQNKSTSFGSGLELEQSEDCLNLNIWRPEGTTAQDQLPVYVFIHGGDFEYGSGANPMIHGDTVVAQGADEGNPFIAVTFNYRLGLLGSNWVKGVDVNGNFGLGDQETLLKWVQENIQNFGGNTGNVTLMGQGSGAMSIALLQQKVTEKKLEDSYFQRAIMQSIPYGFEYKSYNVAKDQASDTDTLRDNSIKQVLEEQKTALDPLQRLESWLLSSIGVEIPTVTPKSDNTPMATLMPYAPYLECSELKGGLLNSSSCKDGMGQAQPSRSNFVVPTVIGVNAQDSDNMSMLPNLTSLVPLIIDLMGDDTGDAEYTAQRMAEWLAIDGNKQLVKQRMHSLANSDEFSAQLELQDLIDALPKSAYEAMTPLFFGLKNQTGSDLLQLTDFYPNDEHEILSAINNMGQYRTIMNDTLFAGPARMKAAESEHATMYYFDHSPSFNVWTHNTGPNGETDIGDLLKSISCITGACNGSELPFVFNKAMKMDGTEVHPSSTDKKLMNEISRSWFDETLFSDSNQYNANEDQVLVIDTDGMALSAPNWDKTKNPGKDANLRQGRLTGLENLGLLLNYMPE</sequence>
<dbReference type="Gene3D" id="3.40.50.1820">
    <property type="entry name" value="alpha/beta hydrolase"/>
    <property type="match status" value="1"/>
</dbReference>
<accession>A0A109DC85</accession>
<feature type="signal peptide" evidence="1">
    <location>
        <begin position="1"/>
        <end position="18"/>
    </location>
</feature>
<gene>
    <name evidence="3" type="ORF">APQ14_18395</name>
</gene>
<organism evidence="3 4">
    <name type="scientific">Vibrio toranzoniae</name>
    <dbReference type="NCBI Taxonomy" id="1194427"/>
    <lineage>
        <taxon>Bacteria</taxon>
        <taxon>Pseudomonadati</taxon>
        <taxon>Pseudomonadota</taxon>
        <taxon>Gammaproteobacteria</taxon>
        <taxon>Vibrionales</taxon>
        <taxon>Vibrionaceae</taxon>
        <taxon>Vibrio</taxon>
    </lineage>
</organism>
<dbReference type="Pfam" id="PF00135">
    <property type="entry name" value="COesterase"/>
    <property type="match status" value="1"/>
</dbReference>